<gene>
    <name evidence="5" type="primary">coaE</name>
    <name evidence="7" type="ORF">BTN50_0412</name>
</gene>
<dbReference type="PANTHER" id="PTHR10695:SF46">
    <property type="entry name" value="BIFUNCTIONAL COENZYME A SYNTHASE-RELATED"/>
    <property type="match status" value="1"/>
</dbReference>
<evidence type="ECO:0000256" key="5">
    <source>
        <dbReference type="HAMAP-Rule" id="MF_00376"/>
    </source>
</evidence>
<keyword evidence="2 5" id="KW-0547">Nucleotide-binding</keyword>
<dbReference type="NCBIfam" id="TIGR00152">
    <property type="entry name" value="dephospho-CoA kinase"/>
    <property type="match status" value="1"/>
</dbReference>
<comment type="subcellular location">
    <subcellularLocation>
        <location evidence="5">Cytoplasm</location>
    </subcellularLocation>
</comment>
<keyword evidence="5" id="KW-0963">Cytoplasm</keyword>
<comment type="function">
    <text evidence="5">Catalyzes the phosphorylation of the 3'-hydroxyl group of dephosphocoenzyme A to form coenzyme A.</text>
</comment>
<reference evidence="8" key="1">
    <citation type="submission" date="2017-04" db="EMBL/GenBank/DDBJ databases">
        <title>Genome evolution of the luminous symbionts of deep sea anglerfish.</title>
        <authorList>
            <person name="Hendry T.A."/>
        </authorList>
    </citation>
    <scope>NUCLEOTIDE SEQUENCE [LARGE SCALE GENOMIC DNA]</scope>
</reference>
<evidence type="ECO:0000256" key="6">
    <source>
        <dbReference type="NCBIfam" id="TIGR00152"/>
    </source>
</evidence>
<dbReference type="KEGG" id="elux:BTN50_0412"/>
<evidence type="ECO:0000256" key="3">
    <source>
        <dbReference type="ARBA" id="ARBA00022840"/>
    </source>
</evidence>
<dbReference type="EMBL" id="CP020660">
    <property type="protein sequence ID" value="ATF08943.1"/>
    <property type="molecule type" value="Genomic_DNA"/>
</dbReference>
<keyword evidence="5 7" id="KW-0418">Kinase</keyword>
<dbReference type="Pfam" id="PF01121">
    <property type="entry name" value="CoaE"/>
    <property type="match status" value="1"/>
</dbReference>
<keyword evidence="3 5" id="KW-0067">ATP-binding</keyword>
<dbReference type="GO" id="GO:0005524">
    <property type="term" value="F:ATP binding"/>
    <property type="evidence" value="ECO:0007669"/>
    <property type="project" value="UniProtKB-UniRule"/>
</dbReference>
<evidence type="ECO:0000256" key="4">
    <source>
        <dbReference type="ARBA" id="ARBA00022993"/>
    </source>
</evidence>
<name>A0A291B7H5_9GAMM</name>
<evidence type="ECO:0000256" key="1">
    <source>
        <dbReference type="ARBA" id="ARBA00009018"/>
    </source>
</evidence>
<evidence type="ECO:0000256" key="2">
    <source>
        <dbReference type="ARBA" id="ARBA00022741"/>
    </source>
</evidence>
<dbReference type="HAMAP" id="MF_00376">
    <property type="entry name" value="Dephospho_CoA_kinase"/>
    <property type="match status" value="1"/>
</dbReference>
<dbReference type="CDD" id="cd02022">
    <property type="entry name" value="DPCK"/>
    <property type="match status" value="1"/>
</dbReference>
<comment type="catalytic activity">
    <reaction evidence="5">
        <text>3'-dephospho-CoA + ATP = ADP + CoA + H(+)</text>
        <dbReference type="Rhea" id="RHEA:18245"/>
        <dbReference type="ChEBI" id="CHEBI:15378"/>
        <dbReference type="ChEBI" id="CHEBI:30616"/>
        <dbReference type="ChEBI" id="CHEBI:57287"/>
        <dbReference type="ChEBI" id="CHEBI:57328"/>
        <dbReference type="ChEBI" id="CHEBI:456216"/>
        <dbReference type="EC" id="2.7.1.24"/>
    </reaction>
</comment>
<organism evidence="7 8">
    <name type="scientific">Candidatus Enterovibrio altilux</name>
    <dbReference type="NCBI Taxonomy" id="1927128"/>
    <lineage>
        <taxon>Bacteria</taxon>
        <taxon>Pseudomonadati</taxon>
        <taxon>Pseudomonadota</taxon>
        <taxon>Gammaproteobacteria</taxon>
        <taxon>Vibrionales</taxon>
        <taxon>Vibrionaceae</taxon>
        <taxon>Enterovibrio</taxon>
    </lineage>
</organism>
<dbReference type="InterPro" id="IPR001977">
    <property type="entry name" value="Depp_CoAkinase"/>
</dbReference>
<proteinExistence type="inferred from homology"/>
<comment type="pathway">
    <text evidence="5">Cofactor biosynthesis; coenzyme A biosynthesis; CoA from (R)-pantothenate: step 5/5.</text>
</comment>
<evidence type="ECO:0000313" key="8">
    <source>
        <dbReference type="Proteomes" id="UP000218160"/>
    </source>
</evidence>
<keyword evidence="8" id="KW-1185">Reference proteome</keyword>
<dbReference type="PROSITE" id="PS51219">
    <property type="entry name" value="DPCK"/>
    <property type="match status" value="1"/>
</dbReference>
<dbReference type="GO" id="GO:0004140">
    <property type="term" value="F:dephospho-CoA kinase activity"/>
    <property type="evidence" value="ECO:0007669"/>
    <property type="project" value="UniProtKB-UniRule"/>
</dbReference>
<dbReference type="AlphaFoldDB" id="A0A291B7H5"/>
<dbReference type="EC" id="2.7.1.24" evidence="5 6"/>
<sequence length="201" mass="22537">MALVIGLTGGICSGKTTVANFFKVIDIDIIDADIIARQVVEPGTSGLSAIITKFGDTILDENKTLNRTKLREHIFSNLDDKAWLNAMLHPKIKQEMIMQTQNASLPYCMLVAPLLIENSLQSLCDRILVVDVSEKIQVARIIQRDNVDDIQVKNIFLSQATRKERLLFADDVIKNECNDEELSAKVAILHSKYLTLAEKQR</sequence>
<evidence type="ECO:0000313" key="7">
    <source>
        <dbReference type="EMBL" id="ATF08943.1"/>
    </source>
</evidence>
<dbReference type="PANTHER" id="PTHR10695">
    <property type="entry name" value="DEPHOSPHO-COA KINASE-RELATED"/>
    <property type="match status" value="1"/>
</dbReference>
<feature type="binding site" evidence="5">
    <location>
        <begin position="12"/>
        <end position="17"/>
    </location>
    <ligand>
        <name>ATP</name>
        <dbReference type="ChEBI" id="CHEBI:30616"/>
    </ligand>
</feature>
<accession>A0A291B7H5</accession>
<dbReference type="GO" id="GO:0005737">
    <property type="term" value="C:cytoplasm"/>
    <property type="evidence" value="ECO:0007669"/>
    <property type="project" value="UniProtKB-SubCell"/>
</dbReference>
<dbReference type="SUPFAM" id="SSF52540">
    <property type="entry name" value="P-loop containing nucleoside triphosphate hydrolases"/>
    <property type="match status" value="1"/>
</dbReference>
<dbReference type="GO" id="GO:0015937">
    <property type="term" value="P:coenzyme A biosynthetic process"/>
    <property type="evidence" value="ECO:0007669"/>
    <property type="project" value="UniProtKB-UniRule"/>
</dbReference>
<dbReference type="InterPro" id="IPR027417">
    <property type="entry name" value="P-loop_NTPase"/>
</dbReference>
<keyword evidence="5 7" id="KW-0808">Transferase</keyword>
<keyword evidence="4 5" id="KW-0173">Coenzyme A biosynthesis</keyword>
<dbReference type="OrthoDB" id="9812943at2"/>
<protein>
    <recommendedName>
        <fullName evidence="5 6">Dephospho-CoA kinase</fullName>
        <ecNumber evidence="5 6">2.7.1.24</ecNumber>
    </recommendedName>
    <alternativeName>
        <fullName evidence="5">Dephosphocoenzyme A kinase</fullName>
    </alternativeName>
</protein>
<dbReference type="Gene3D" id="3.40.50.300">
    <property type="entry name" value="P-loop containing nucleotide triphosphate hydrolases"/>
    <property type="match status" value="1"/>
</dbReference>
<dbReference type="RefSeq" id="WP_096618804.1">
    <property type="nucleotide sequence ID" value="NZ_CP020660.1"/>
</dbReference>
<comment type="similarity">
    <text evidence="1 5">Belongs to the CoaE family.</text>
</comment>
<dbReference type="Proteomes" id="UP000218160">
    <property type="component" value="Chromosome 1"/>
</dbReference>
<dbReference type="UniPathway" id="UPA00241">
    <property type="reaction ID" value="UER00356"/>
</dbReference>